<dbReference type="OrthoDB" id="5515676at2"/>
<evidence type="ECO:0000313" key="1">
    <source>
        <dbReference type="EMBL" id="EDM75556.1"/>
    </source>
</evidence>
<comment type="caution">
    <text evidence="1">The sequence shown here is derived from an EMBL/GenBank/DDBJ whole genome shotgun (WGS) entry which is preliminary data.</text>
</comment>
<organism evidence="1 2">
    <name type="scientific">Plesiocystis pacifica SIR-1</name>
    <dbReference type="NCBI Taxonomy" id="391625"/>
    <lineage>
        <taxon>Bacteria</taxon>
        <taxon>Pseudomonadati</taxon>
        <taxon>Myxococcota</taxon>
        <taxon>Polyangia</taxon>
        <taxon>Nannocystales</taxon>
        <taxon>Nannocystaceae</taxon>
        <taxon>Plesiocystis</taxon>
    </lineage>
</organism>
<keyword evidence="2" id="KW-1185">Reference proteome</keyword>
<gene>
    <name evidence="1" type="ORF">PPSIR1_13645</name>
</gene>
<dbReference type="RefSeq" id="WP_006975319.1">
    <property type="nucleotide sequence ID" value="NZ_ABCS01000088.1"/>
</dbReference>
<dbReference type="EMBL" id="ABCS01000088">
    <property type="protein sequence ID" value="EDM75556.1"/>
    <property type="molecule type" value="Genomic_DNA"/>
</dbReference>
<evidence type="ECO:0008006" key="3">
    <source>
        <dbReference type="Google" id="ProtNLM"/>
    </source>
</evidence>
<proteinExistence type="predicted"/>
<sequence length="138" mass="14784">MRALLPIATSLVLLAAAGCNKQSYKFDTKSPAHAGQGEVVLKVDKKTGNGTIELTVEHLAPPERIDGSMRAYVVWVASAGKDPHKLGVLEYKAKKRAGSLSATFSDDEMQIIVTLEKDPSVDTPTGVRVVEQDVIAPK</sequence>
<reference evidence="1 2" key="1">
    <citation type="submission" date="2007-06" db="EMBL/GenBank/DDBJ databases">
        <authorList>
            <person name="Shimkets L."/>
            <person name="Ferriera S."/>
            <person name="Johnson J."/>
            <person name="Kravitz S."/>
            <person name="Beeson K."/>
            <person name="Sutton G."/>
            <person name="Rogers Y.-H."/>
            <person name="Friedman R."/>
            <person name="Frazier M."/>
            <person name="Venter J.C."/>
        </authorList>
    </citation>
    <scope>NUCLEOTIDE SEQUENCE [LARGE SCALE GENOMIC DNA]</scope>
    <source>
        <strain evidence="1 2">SIR-1</strain>
    </source>
</reference>
<evidence type="ECO:0000313" key="2">
    <source>
        <dbReference type="Proteomes" id="UP000005801"/>
    </source>
</evidence>
<name>A6GF29_9BACT</name>
<dbReference type="PROSITE" id="PS51257">
    <property type="entry name" value="PROKAR_LIPOPROTEIN"/>
    <property type="match status" value="1"/>
</dbReference>
<accession>A6GF29</accession>
<dbReference type="Proteomes" id="UP000005801">
    <property type="component" value="Unassembled WGS sequence"/>
</dbReference>
<protein>
    <recommendedName>
        <fullName evidence="3">Lipoprotein</fullName>
    </recommendedName>
</protein>
<dbReference type="AlphaFoldDB" id="A6GF29"/>